<feature type="transmembrane region" description="Helical" evidence="1">
    <location>
        <begin position="176"/>
        <end position="198"/>
    </location>
</feature>
<keyword evidence="1" id="KW-0812">Transmembrane</keyword>
<dbReference type="PANTHER" id="PTHR20992">
    <property type="entry name" value="AT15442P-RELATED"/>
    <property type="match status" value="1"/>
</dbReference>
<dbReference type="OrthoDB" id="543859at2759"/>
<gene>
    <name evidence="2" type="ORF">FCC1311_028142</name>
</gene>
<feature type="transmembrane region" description="Helical" evidence="1">
    <location>
        <begin position="232"/>
        <end position="252"/>
    </location>
</feature>
<keyword evidence="3" id="KW-1185">Reference proteome</keyword>
<dbReference type="InterPro" id="IPR005240">
    <property type="entry name" value="DUF389"/>
</dbReference>
<dbReference type="EMBL" id="BEYU01000022">
    <property type="protein sequence ID" value="GBG26593.1"/>
    <property type="molecule type" value="Genomic_DNA"/>
</dbReference>
<dbReference type="PANTHER" id="PTHR20992:SF9">
    <property type="entry name" value="AT15442P-RELATED"/>
    <property type="match status" value="1"/>
</dbReference>
<comment type="caution">
    <text evidence="2">The sequence shown here is derived from an EMBL/GenBank/DDBJ whole genome shotgun (WGS) entry which is preliminary data.</text>
</comment>
<evidence type="ECO:0008006" key="4">
    <source>
        <dbReference type="Google" id="ProtNLM"/>
    </source>
</evidence>
<keyword evidence="1" id="KW-1133">Transmembrane helix</keyword>
<sequence length="388" mass="41661">MVRSVQIHLPRDEREQVEKVIRANPNAQRLRTFATLEADEVMISFVCVDKHVSEVLHALESTGLGSSFGSIDIIALQSTIPTLQRPPGPRKRYRLTDRRTVREIEDAIHAGLHLTFDYILLTCVAGIIAAVGLVTDSAVTVVASMLVSPLMGPILGVAFGIAVGRRDLVRLGLRNELWGILICYILGAAVGCVTILFWQPLGIPFLTHLTGHQYLTSEEMESRGRVLSMFTGFWTAMPSGIGVALATTNAAVSTLVGVAISSSLLPPLVNSAICITMGGIYHLAQVDAQGRDIHFLRIGIFSLSLFLVNFATIIVFAVITFRIKGVSGANVELSFAGLVHGPIQGLKNTFKVIRAQRGPSPQDLSAAVGVGTVSVDVANDEQMAQLAC</sequence>
<name>A0A2R5GD84_9STRA</name>
<keyword evidence="1" id="KW-0472">Membrane</keyword>
<proteinExistence type="predicted"/>
<evidence type="ECO:0000256" key="1">
    <source>
        <dbReference type="SAM" id="Phobius"/>
    </source>
</evidence>
<evidence type="ECO:0000313" key="3">
    <source>
        <dbReference type="Proteomes" id="UP000241890"/>
    </source>
</evidence>
<feature type="transmembrane region" description="Helical" evidence="1">
    <location>
        <begin position="118"/>
        <end position="135"/>
    </location>
</feature>
<evidence type="ECO:0000313" key="2">
    <source>
        <dbReference type="EMBL" id="GBG26593.1"/>
    </source>
</evidence>
<feature type="transmembrane region" description="Helical" evidence="1">
    <location>
        <begin position="296"/>
        <end position="319"/>
    </location>
</feature>
<feature type="transmembrane region" description="Helical" evidence="1">
    <location>
        <begin position="141"/>
        <end position="164"/>
    </location>
</feature>
<organism evidence="2 3">
    <name type="scientific">Hondaea fermentalgiana</name>
    <dbReference type="NCBI Taxonomy" id="2315210"/>
    <lineage>
        <taxon>Eukaryota</taxon>
        <taxon>Sar</taxon>
        <taxon>Stramenopiles</taxon>
        <taxon>Bigyra</taxon>
        <taxon>Labyrinthulomycetes</taxon>
        <taxon>Thraustochytrida</taxon>
        <taxon>Thraustochytriidae</taxon>
        <taxon>Hondaea</taxon>
    </lineage>
</organism>
<accession>A0A2R5GD84</accession>
<feature type="transmembrane region" description="Helical" evidence="1">
    <location>
        <begin position="264"/>
        <end position="284"/>
    </location>
</feature>
<dbReference type="Pfam" id="PF04087">
    <property type="entry name" value="DUF389"/>
    <property type="match status" value="1"/>
</dbReference>
<dbReference type="InParanoid" id="A0A2R5GD84"/>
<dbReference type="Proteomes" id="UP000241890">
    <property type="component" value="Unassembled WGS sequence"/>
</dbReference>
<reference evidence="2 3" key="1">
    <citation type="submission" date="2017-12" db="EMBL/GenBank/DDBJ databases">
        <title>Sequencing, de novo assembly and annotation of complete genome of a new Thraustochytrid species, strain FCC1311.</title>
        <authorList>
            <person name="Sedici K."/>
            <person name="Godart F."/>
            <person name="Aiese Cigliano R."/>
            <person name="Sanseverino W."/>
            <person name="Barakat M."/>
            <person name="Ortet P."/>
            <person name="Marechal E."/>
            <person name="Cagnac O."/>
            <person name="Amato A."/>
        </authorList>
    </citation>
    <scope>NUCLEOTIDE SEQUENCE [LARGE SCALE GENOMIC DNA]</scope>
</reference>
<dbReference type="AlphaFoldDB" id="A0A2R5GD84"/>
<protein>
    <recommendedName>
        <fullName evidence="4">TIGR00341 family protein</fullName>
    </recommendedName>
</protein>